<dbReference type="SUPFAM" id="SSF89447">
    <property type="entry name" value="AbrB/MazE/MraZ-like"/>
    <property type="match status" value="1"/>
</dbReference>
<dbReference type="Proteomes" id="UP000283469">
    <property type="component" value="Unassembled WGS sequence"/>
</dbReference>
<dbReference type="Pfam" id="PF04014">
    <property type="entry name" value="MazE_antitoxin"/>
    <property type="match status" value="1"/>
</dbReference>
<gene>
    <name evidence="2" type="ORF">D0Z70_00555</name>
</gene>
<evidence type="ECO:0000313" key="3">
    <source>
        <dbReference type="Proteomes" id="UP000283469"/>
    </source>
</evidence>
<proteinExistence type="predicted"/>
<reference evidence="2 3" key="1">
    <citation type="submission" date="2018-08" db="EMBL/GenBank/DDBJ databases">
        <title>Sphingobium sp. EO9.</title>
        <authorList>
            <person name="Park Y."/>
            <person name="Kim K.H."/>
            <person name="Jeon C.O."/>
        </authorList>
    </citation>
    <scope>NUCLEOTIDE SEQUENCE [LARGE SCALE GENOMIC DNA]</scope>
    <source>
        <strain evidence="2 3">EO9</strain>
    </source>
</reference>
<evidence type="ECO:0000259" key="1">
    <source>
        <dbReference type="SMART" id="SM00966"/>
    </source>
</evidence>
<dbReference type="InterPro" id="IPR007159">
    <property type="entry name" value="SpoVT-AbrB_dom"/>
</dbReference>
<dbReference type="SMART" id="SM00966">
    <property type="entry name" value="SpoVT_AbrB"/>
    <property type="match status" value="1"/>
</dbReference>
<accession>A0A418YY14</accession>
<keyword evidence="2" id="KW-0238">DNA-binding</keyword>
<dbReference type="EMBL" id="QVRA01000001">
    <property type="protein sequence ID" value="RJG57750.1"/>
    <property type="molecule type" value="Genomic_DNA"/>
</dbReference>
<sequence>MSYSAKVISGGKIVIPAELRRELGIKDGDTLVIERDDKGAFVLKSYFQVVREAQAEFRALVGDDYSVDQFLAERKAMWGEEN</sequence>
<feature type="domain" description="SpoVT-AbrB" evidence="1">
    <location>
        <begin position="5"/>
        <end position="49"/>
    </location>
</feature>
<dbReference type="AlphaFoldDB" id="A0A418YY14"/>
<dbReference type="GO" id="GO:0003677">
    <property type="term" value="F:DNA binding"/>
    <property type="evidence" value="ECO:0007669"/>
    <property type="project" value="UniProtKB-KW"/>
</dbReference>
<dbReference type="InterPro" id="IPR037914">
    <property type="entry name" value="SpoVT-AbrB_sf"/>
</dbReference>
<keyword evidence="3" id="KW-1185">Reference proteome</keyword>
<name>A0A418YY14_9SPHN</name>
<dbReference type="NCBIfam" id="TIGR01439">
    <property type="entry name" value="lp_hng_hel_AbrB"/>
    <property type="match status" value="1"/>
</dbReference>
<organism evidence="2 3">
    <name type="scientific">Sphingobium terrigena</name>
    <dbReference type="NCBI Taxonomy" id="2304063"/>
    <lineage>
        <taxon>Bacteria</taxon>
        <taxon>Pseudomonadati</taxon>
        <taxon>Pseudomonadota</taxon>
        <taxon>Alphaproteobacteria</taxon>
        <taxon>Sphingomonadales</taxon>
        <taxon>Sphingomonadaceae</taxon>
        <taxon>Sphingobium</taxon>
    </lineage>
</organism>
<evidence type="ECO:0000313" key="2">
    <source>
        <dbReference type="EMBL" id="RJG57750.1"/>
    </source>
</evidence>
<dbReference type="RefSeq" id="WP_119743480.1">
    <property type="nucleotide sequence ID" value="NZ_QVRA01000001.1"/>
</dbReference>
<comment type="caution">
    <text evidence="2">The sequence shown here is derived from an EMBL/GenBank/DDBJ whole genome shotgun (WGS) entry which is preliminary data.</text>
</comment>
<dbReference type="OrthoDB" id="7916886at2"/>
<protein>
    <submittedName>
        <fullName evidence="2">AbrB/MazE/SpoVT family DNA-binding domain-containing protein</fullName>
    </submittedName>
</protein>
<dbReference type="Gene3D" id="2.10.260.10">
    <property type="match status" value="1"/>
</dbReference>